<reference evidence="4" key="1">
    <citation type="submission" date="2021-03" db="EMBL/GenBank/DDBJ databases">
        <title>Proteiniclasticum marinus sp. nov., isolated from tidal flat sediment.</title>
        <authorList>
            <person name="Namirimu T."/>
            <person name="Yang J.-A."/>
            <person name="Yang S.-H."/>
            <person name="Kim Y.-J."/>
            <person name="Kwon K.K."/>
        </authorList>
    </citation>
    <scope>NUCLEOTIDE SEQUENCE</scope>
    <source>
        <strain evidence="4">SCR006</strain>
    </source>
</reference>
<dbReference type="PROSITE" id="PS00584">
    <property type="entry name" value="PFKB_KINASES_2"/>
    <property type="match status" value="1"/>
</dbReference>
<organism evidence="4 5">
    <name type="scientific">Proteiniclasticum aestuarii</name>
    <dbReference type="NCBI Taxonomy" id="2817862"/>
    <lineage>
        <taxon>Bacteria</taxon>
        <taxon>Bacillati</taxon>
        <taxon>Bacillota</taxon>
        <taxon>Clostridia</taxon>
        <taxon>Eubacteriales</taxon>
        <taxon>Clostridiaceae</taxon>
        <taxon>Proteiniclasticum</taxon>
    </lineage>
</organism>
<evidence type="ECO:0000259" key="3">
    <source>
        <dbReference type="Pfam" id="PF00294"/>
    </source>
</evidence>
<keyword evidence="5" id="KW-1185">Reference proteome</keyword>
<name>A0A939KJI7_9CLOT</name>
<dbReference type="InterPro" id="IPR011611">
    <property type="entry name" value="PfkB_dom"/>
</dbReference>
<comment type="caution">
    <text evidence="4">The sequence shown here is derived from an EMBL/GenBank/DDBJ whole genome shotgun (WGS) entry which is preliminary data.</text>
</comment>
<dbReference type="GO" id="GO:0016301">
    <property type="term" value="F:kinase activity"/>
    <property type="evidence" value="ECO:0007669"/>
    <property type="project" value="UniProtKB-KW"/>
</dbReference>
<dbReference type="Proteomes" id="UP000664218">
    <property type="component" value="Unassembled WGS sequence"/>
</dbReference>
<keyword evidence="2 4" id="KW-0418">Kinase</keyword>
<sequence>MFDIVTSGYMSIDRIIKIKSPLKTGETSIIRNADNTKPYYGGCPINVSYLLAKMGKNPLPILRVGDDEETKGFLSYLKEANVSLKGLETIENESSSNCYLISDESHDHVTIFYPGAMDSKYAAEPSDEFFKDAKMALITVGSYQDNKQFYRKCLEYNLPIVFGTKLDFDAFPEEFLKEIILNSKIIFSNENERQEILELFGITKITDLFRMGKTKIIVTTLGEKGSEYFQYVEGEDGERDNQHQGRLPIYPVKQVVDSSGAGDAYIAGFLYGYLDGKHTSACCEMGSVMSSFVIEAVGCTTGAPSKKDFEGRLKEFKNIVAMDRIREEI</sequence>
<feature type="domain" description="Carbohydrate kinase PfkB" evidence="3">
    <location>
        <begin position="3"/>
        <end position="305"/>
    </location>
</feature>
<dbReference type="AlphaFoldDB" id="A0A939KJI7"/>
<gene>
    <name evidence="4" type="ORF">J3A84_08670</name>
</gene>
<evidence type="ECO:0000256" key="1">
    <source>
        <dbReference type="ARBA" id="ARBA00022679"/>
    </source>
</evidence>
<evidence type="ECO:0000313" key="5">
    <source>
        <dbReference type="Proteomes" id="UP000664218"/>
    </source>
</evidence>
<proteinExistence type="predicted"/>
<dbReference type="PROSITE" id="PS00583">
    <property type="entry name" value="PFKB_KINASES_1"/>
    <property type="match status" value="1"/>
</dbReference>
<dbReference type="Gene3D" id="3.40.1190.20">
    <property type="match status" value="1"/>
</dbReference>
<evidence type="ECO:0000313" key="4">
    <source>
        <dbReference type="EMBL" id="MBO1265096.1"/>
    </source>
</evidence>
<dbReference type="RefSeq" id="WP_207599622.1">
    <property type="nucleotide sequence ID" value="NZ_JAFNJU010000006.1"/>
</dbReference>
<dbReference type="InterPro" id="IPR002173">
    <property type="entry name" value="Carboh/pur_kinase_PfkB_CS"/>
</dbReference>
<keyword evidence="1" id="KW-0808">Transferase</keyword>
<dbReference type="SUPFAM" id="SSF53613">
    <property type="entry name" value="Ribokinase-like"/>
    <property type="match status" value="1"/>
</dbReference>
<dbReference type="EMBL" id="JAFNJU010000006">
    <property type="protein sequence ID" value="MBO1265096.1"/>
    <property type="molecule type" value="Genomic_DNA"/>
</dbReference>
<dbReference type="PANTHER" id="PTHR10584:SF166">
    <property type="entry name" value="RIBOKINASE"/>
    <property type="match status" value="1"/>
</dbReference>
<dbReference type="Pfam" id="PF00294">
    <property type="entry name" value="PfkB"/>
    <property type="match status" value="1"/>
</dbReference>
<evidence type="ECO:0000256" key="2">
    <source>
        <dbReference type="ARBA" id="ARBA00022777"/>
    </source>
</evidence>
<protein>
    <submittedName>
        <fullName evidence="4">Carbohydrate kinase family protein</fullName>
    </submittedName>
</protein>
<accession>A0A939KJI7</accession>
<dbReference type="PANTHER" id="PTHR10584">
    <property type="entry name" value="SUGAR KINASE"/>
    <property type="match status" value="1"/>
</dbReference>
<dbReference type="InterPro" id="IPR029056">
    <property type="entry name" value="Ribokinase-like"/>
</dbReference>